<evidence type="ECO:0000256" key="1">
    <source>
        <dbReference type="ARBA" id="ARBA00008903"/>
    </source>
</evidence>
<evidence type="ECO:0000313" key="2">
    <source>
        <dbReference type="EMBL" id="GGF41864.1"/>
    </source>
</evidence>
<comment type="caution">
    <text evidence="2">The sequence shown here is derived from an EMBL/GenBank/DDBJ whole genome shotgun (WGS) entry which is preliminary data.</text>
</comment>
<dbReference type="Gene3D" id="3.30.1780.10">
    <property type="entry name" value="ornithine cyclodeaminase, domain 1"/>
    <property type="match status" value="1"/>
</dbReference>
<dbReference type="Pfam" id="PF02423">
    <property type="entry name" value="OCD_Mu_crystall"/>
    <property type="match status" value="1"/>
</dbReference>
<dbReference type="PIRSF" id="PIRSF001439">
    <property type="entry name" value="CryM"/>
    <property type="match status" value="1"/>
</dbReference>
<accession>A0A8J2YZ86</accession>
<sequence>MVDTLRGRPPSPTGMRLIGPSEVHAALDYEQLVEALRQMFRSGCTVPLRHHHTVPAGGGREDATLLLMPAWQSGRHIGIKIVTVFPSNGERSLPAVMGAYLLLDGTTGAPVAMMDGPALTIRRTAAASALAASYLARPDAERLLVVGTGALAPQLVEAHARVRPIRNVLVWGRDRDKAAKLAHRLDRRNLKVAATDDLAGAVRGAHVVTCATLSKEPLIKGEWLPQGVHLDLVGGFTPEMREADDDCISRARVFVDTREGACKEAGDIVQPLANGRLTQDDIAGDLFDLTRGSRAGRRYYDQITLFKSVGTALEDLAAAKLVVDSLRN</sequence>
<dbReference type="InterPro" id="IPR023401">
    <property type="entry name" value="ODC_N"/>
</dbReference>
<dbReference type="PANTHER" id="PTHR13812:SF19">
    <property type="entry name" value="KETIMINE REDUCTASE MU-CRYSTALLIN"/>
    <property type="match status" value="1"/>
</dbReference>
<reference evidence="2" key="2">
    <citation type="submission" date="2020-09" db="EMBL/GenBank/DDBJ databases">
        <authorList>
            <person name="Sun Q."/>
            <person name="Zhou Y."/>
        </authorList>
    </citation>
    <scope>NUCLEOTIDE SEQUENCE</scope>
    <source>
        <strain evidence="2">CGMCC 1.15725</strain>
    </source>
</reference>
<dbReference type="GO" id="GO:0016491">
    <property type="term" value="F:oxidoreductase activity"/>
    <property type="evidence" value="ECO:0007669"/>
    <property type="project" value="UniProtKB-ARBA"/>
</dbReference>
<name>A0A8J2YZ86_9PROT</name>
<dbReference type="EMBL" id="BMJQ01000018">
    <property type="protein sequence ID" value="GGF41864.1"/>
    <property type="molecule type" value="Genomic_DNA"/>
</dbReference>
<protein>
    <submittedName>
        <fullName evidence="2">Ornithine cyclodeaminase</fullName>
    </submittedName>
</protein>
<dbReference type="Proteomes" id="UP000646365">
    <property type="component" value="Unassembled WGS sequence"/>
</dbReference>
<keyword evidence="3" id="KW-1185">Reference proteome</keyword>
<dbReference type="AlphaFoldDB" id="A0A8J2YZ86"/>
<dbReference type="Gene3D" id="3.40.50.720">
    <property type="entry name" value="NAD(P)-binding Rossmann-like Domain"/>
    <property type="match status" value="1"/>
</dbReference>
<dbReference type="GO" id="GO:0019752">
    <property type="term" value="P:carboxylic acid metabolic process"/>
    <property type="evidence" value="ECO:0007669"/>
    <property type="project" value="UniProtKB-ARBA"/>
</dbReference>
<reference evidence="2" key="1">
    <citation type="journal article" date="2014" name="Int. J. Syst. Evol. Microbiol.">
        <title>Complete genome sequence of Corynebacterium casei LMG S-19264T (=DSM 44701T), isolated from a smear-ripened cheese.</title>
        <authorList>
            <consortium name="US DOE Joint Genome Institute (JGI-PGF)"/>
            <person name="Walter F."/>
            <person name="Albersmeier A."/>
            <person name="Kalinowski J."/>
            <person name="Ruckert C."/>
        </authorList>
    </citation>
    <scope>NUCLEOTIDE SEQUENCE</scope>
    <source>
        <strain evidence="2">CGMCC 1.15725</strain>
    </source>
</reference>
<proteinExistence type="inferred from homology"/>
<dbReference type="InterPro" id="IPR036291">
    <property type="entry name" value="NAD(P)-bd_dom_sf"/>
</dbReference>
<dbReference type="FunFam" id="3.40.50.720:FF:000311">
    <property type="entry name" value="Ornithine cyclodeaminase"/>
    <property type="match status" value="1"/>
</dbReference>
<organism evidence="2 3">
    <name type="scientific">Aliidongia dinghuensis</name>
    <dbReference type="NCBI Taxonomy" id="1867774"/>
    <lineage>
        <taxon>Bacteria</taxon>
        <taxon>Pseudomonadati</taxon>
        <taxon>Pseudomonadota</taxon>
        <taxon>Alphaproteobacteria</taxon>
        <taxon>Rhodospirillales</taxon>
        <taxon>Dongiaceae</taxon>
        <taxon>Aliidongia</taxon>
    </lineage>
</organism>
<comment type="similarity">
    <text evidence="1">Belongs to the ornithine cyclodeaminase/mu-crystallin family.</text>
</comment>
<dbReference type="SUPFAM" id="SSF51735">
    <property type="entry name" value="NAD(P)-binding Rossmann-fold domains"/>
    <property type="match status" value="1"/>
</dbReference>
<dbReference type="GO" id="GO:0005737">
    <property type="term" value="C:cytoplasm"/>
    <property type="evidence" value="ECO:0007669"/>
    <property type="project" value="TreeGrafter"/>
</dbReference>
<dbReference type="PANTHER" id="PTHR13812">
    <property type="entry name" value="KETIMINE REDUCTASE MU-CRYSTALLIN"/>
    <property type="match status" value="1"/>
</dbReference>
<evidence type="ECO:0000313" key="3">
    <source>
        <dbReference type="Proteomes" id="UP000646365"/>
    </source>
</evidence>
<gene>
    <name evidence="2" type="ORF">GCM10011611_55380</name>
</gene>
<dbReference type="NCBIfam" id="NF004793">
    <property type="entry name" value="PRK06141.1"/>
    <property type="match status" value="1"/>
</dbReference>
<dbReference type="InterPro" id="IPR003462">
    <property type="entry name" value="ODC_Mu_crystall"/>
</dbReference>